<evidence type="ECO:0000313" key="8">
    <source>
        <dbReference type="Proteomes" id="UP000003656"/>
    </source>
</evidence>
<dbReference type="Proteomes" id="UP000029074">
    <property type="component" value="Unassembled WGS sequence"/>
</dbReference>
<dbReference type="GO" id="GO:0008483">
    <property type="term" value="F:transaminase activity"/>
    <property type="evidence" value="ECO:0007669"/>
    <property type="project" value="UniProtKB-KW"/>
</dbReference>
<accession>D1NSS5</accession>
<dbReference type="EC" id="2.6.1.-" evidence="4"/>
<dbReference type="InterPro" id="IPR015422">
    <property type="entry name" value="PyrdxlP-dep_Trfase_small"/>
</dbReference>
<dbReference type="InterPro" id="IPR015421">
    <property type="entry name" value="PyrdxlP-dep_Trfase_major"/>
</dbReference>
<evidence type="ECO:0000259" key="5">
    <source>
        <dbReference type="Pfam" id="PF00155"/>
    </source>
</evidence>
<dbReference type="PANTHER" id="PTHR42832">
    <property type="entry name" value="AMINO ACID AMINOTRANSFERASE"/>
    <property type="match status" value="1"/>
</dbReference>
<dbReference type="EMBL" id="JGYW01000004">
    <property type="protein sequence ID" value="KFI59254.1"/>
    <property type="molecule type" value="Genomic_DNA"/>
</dbReference>
<dbReference type="SUPFAM" id="SSF53383">
    <property type="entry name" value="PLP-dependent transferases"/>
    <property type="match status" value="1"/>
</dbReference>
<reference evidence="7 9" key="2">
    <citation type="submission" date="2014-03" db="EMBL/GenBank/DDBJ databases">
        <title>Genomics of Bifidobacteria.</title>
        <authorList>
            <person name="Ventura M."/>
            <person name="Milani C."/>
            <person name="Lugli G.A."/>
        </authorList>
    </citation>
    <scope>NUCLEOTIDE SEQUENCE [LARGE SCALE GENOMIC DNA]</scope>
    <source>
        <strain evidence="7 9">LMG 11596</strain>
    </source>
</reference>
<dbReference type="Gene3D" id="3.90.1150.10">
    <property type="entry name" value="Aspartate Aminotransferase, domain 1"/>
    <property type="match status" value="1"/>
</dbReference>
<evidence type="ECO:0000256" key="3">
    <source>
        <dbReference type="ARBA" id="ARBA00022679"/>
    </source>
</evidence>
<dbReference type="InterPro" id="IPR004839">
    <property type="entry name" value="Aminotransferase_I/II_large"/>
</dbReference>
<dbReference type="InterPro" id="IPR050881">
    <property type="entry name" value="LL-DAP_aminotransferase"/>
</dbReference>
<keyword evidence="9" id="KW-1185">Reference proteome</keyword>
<gene>
    <name evidence="7" type="ORF">BGLCM_0847</name>
    <name evidence="6" type="ORF">BIFGAL_02835</name>
</gene>
<dbReference type="eggNOG" id="COG0436">
    <property type="taxonomic scope" value="Bacteria"/>
</dbReference>
<evidence type="ECO:0000256" key="1">
    <source>
        <dbReference type="ARBA" id="ARBA00001933"/>
    </source>
</evidence>
<proteinExistence type="inferred from homology"/>
<feature type="domain" description="Aminotransferase class I/classII large" evidence="5">
    <location>
        <begin position="47"/>
        <end position="396"/>
    </location>
</feature>
<dbReference type="PANTHER" id="PTHR42832:SF3">
    <property type="entry name" value="L-GLUTAMINE--4-(METHYLSULFANYL)-2-OXOBUTANOATE AMINOTRANSFERASE"/>
    <property type="match status" value="1"/>
</dbReference>
<dbReference type="Pfam" id="PF00155">
    <property type="entry name" value="Aminotran_1_2"/>
    <property type="match status" value="1"/>
</dbReference>
<comment type="caution">
    <text evidence="6">The sequence shown here is derived from an EMBL/GenBank/DDBJ whole genome shotgun (WGS) entry which is preliminary data.</text>
</comment>
<dbReference type="RefSeq" id="WP_006294242.1">
    <property type="nucleotide sequence ID" value="NZ_ABXB03000001.1"/>
</dbReference>
<sequence length="404" mass="44131">MSERHTTDTPQWSAKDLQLSPTALAIGPNVFEHSMVMVAQARAAGRDVIDLSVGNPDAEPAAFIREAAVQAVNIPDNARYASFDGKRAFLQAAAHWYRHTHGVDLNVDTELFAVEGAVDGLASLFNVLVSPGDTVAFVDPYYPSYHCMTTMLRGRELLLPAERDLGFLPDLDAVPASTWDRVQLLVLNYPNNPTGAQAPRAFFEQVIALAKRHHFAVIQDFAYAGLGVREQQCSILEIAGAKDVAVEVVSLSKMYGMAGWRAGFLAGNADLITAAKRYHYQMGSMVTTIVQDAAVVALMSDQHSVRDLAARYAHRRELVQTPLRAMGYDVFDAQGGLYTWMHAPQGQTGASFAAQLLADTDVCVLDGGCFGQQGADWVRLSLLQPEERLVEAVERIGRAQRRQA</sequence>
<evidence type="ECO:0000313" key="6">
    <source>
        <dbReference type="EMBL" id="EFA23727.1"/>
    </source>
</evidence>
<name>D1NSS5_9BIFI</name>
<dbReference type="EMBL" id="ABXB03000001">
    <property type="protein sequence ID" value="EFA23727.1"/>
    <property type="molecule type" value="Genomic_DNA"/>
</dbReference>
<organism evidence="6 8">
    <name type="scientific">Bifidobacterium gallicum DSM 20093 = LMG 11596</name>
    <dbReference type="NCBI Taxonomy" id="561180"/>
    <lineage>
        <taxon>Bacteria</taxon>
        <taxon>Bacillati</taxon>
        <taxon>Actinomycetota</taxon>
        <taxon>Actinomycetes</taxon>
        <taxon>Bifidobacteriales</taxon>
        <taxon>Bifidobacteriaceae</taxon>
        <taxon>Bifidobacterium</taxon>
    </lineage>
</organism>
<dbReference type="PROSITE" id="PS00105">
    <property type="entry name" value="AA_TRANSFER_CLASS_1"/>
    <property type="match status" value="1"/>
</dbReference>
<dbReference type="STRING" id="561180.BIFGAL_02835"/>
<keyword evidence="2 4" id="KW-0032">Aminotransferase</keyword>
<dbReference type="GO" id="GO:0030170">
    <property type="term" value="F:pyridoxal phosphate binding"/>
    <property type="evidence" value="ECO:0007669"/>
    <property type="project" value="InterPro"/>
</dbReference>
<dbReference type="AlphaFoldDB" id="D1NSS5"/>
<dbReference type="Proteomes" id="UP000003656">
    <property type="component" value="Unassembled WGS sequence"/>
</dbReference>
<dbReference type="CDD" id="cd00609">
    <property type="entry name" value="AAT_like"/>
    <property type="match status" value="1"/>
</dbReference>
<reference evidence="6 8" key="1">
    <citation type="submission" date="2009-11" db="EMBL/GenBank/DDBJ databases">
        <authorList>
            <person name="Weinstock G."/>
            <person name="Sodergren E."/>
            <person name="Clifton S."/>
            <person name="Fulton L."/>
            <person name="Fulton B."/>
            <person name="Courtney L."/>
            <person name="Fronick C."/>
            <person name="Harrison M."/>
            <person name="Strong C."/>
            <person name="Farmer C."/>
            <person name="Delahaunty K."/>
            <person name="Markovic C."/>
            <person name="Hall O."/>
            <person name="Minx P."/>
            <person name="Tomlinson C."/>
            <person name="Mitreva M."/>
            <person name="Nelson J."/>
            <person name="Hou S."/>
            <person name="Wollam A."/>
            <person name="Pepin K.H."/>
            <person name="Johnson M."/>
            <person name="Bhonagiri V."/>
            <person name="Nash W.E."/>
            <person name="Warren W."/>
            <person name="Chinwalla A."/>
            <person name="Mardis E.R."/>
            <person name="Wilson R.K."/>
        </authorList>
    </citation>
    <scope>NUCLEOTIDE SEQUENCE [LARGE SCALE GENOMIC DNA]</scope>
    <source>
        <strain evidence="6 8">DSM 20093</strain>
    </source>
</reference>
<evidence type="ECO:0000256" key="2">
    <source>
        <dbReference type="ARBA" id="ARBA00022576"/>
    </source>
</evidence>
<dbReference type="Gene3D" id="3.40.640.10">
    <property type="entry name" value="Type I PLP-dependent aspartate aminotransferase-like (Major domain)"/>
    <property type="match status" value="1"/>
</dbReference>
<dbReference type="InterPro" id="IPR004838">
    <property type="entry name" value="NHTrfase_class1_PyrdxlP-BS"/>
</dbReference>
<comment type="cofactor">
    <cofactor evidence="1 4">
        <name>pyridoxal 5'-phosphate</name>
        <dbReference type="ChEBI" id="CHEBI:597326"/>
    </cofactor>
</comment>
<evidence type="ECO:0000256" key="4">
    <source>
        <dbReference type="RuleBase" id="RU000481"/>
    </source>
</evidence>
<evidence type="ECO:0000313" key="9">
    <source>
        <dbReference type="Proteomes" id="UP000029074"/>
    </source>
</evidence>
<evidence type="ECO:0000313" key="7">
    <source>
        <dbReference type="EMBL" id="KFI59254.1"/>
    </source>
</evidence>
<protein>
    <recommendedName>
        <fullName evidence="4">Aminotransferase</fullName>
        <ecNumber evidence="4">2.6.1.-</ecNumber>
    </recommendedName>
</protein>
<keyword evidence="3 4" id="KW-0808">Transferase</keyword>
<comment type="similarity">
    <text evidence="4">Belongs to the class-I pyridoxal-phosphate-dependent aminotransferase family.</text>
</comment>
<dbReference type="InterPro" id="IPR015424">
    <property type="entry name" value="PyrdxlP-dep_Trfase"/>
</dbReference>